<name>A0A7G9RDR1_9ACTN</name>
<feature type="transmembrane region" description="Helical" evidence="2">
    <location>
        <begin position="243"/>
        <end position="264"/>
    </location>
</feature>
<keyword evidence="4" id="KW-1185">Reference proteome</keyword>
<feature type="transmembrane region" description="Helical" evidence="2">
    <location>
        <begin position="303"/>
        <end position="324"/>
    </location>
</feature>
<dbReference type="InterPro" id="IPR045931">
    <property type="entry name" value="DUF6350"/>
</dbReference>
<feature type="region of interest" description="Disordered" evidence="1">
    <location>
        <begin position="402"/>
        <end position="425"/>
    </location>
</feature>
<protein>
    <submittedName>
        <fullName evidence="3">Uncharacterized protein</fullName>
    </submittedName>
</protein>
<keyword evidence="2" id="KW-1133">Transmembrane helix</keyword>
<feature type="transmembrane region" description="Helical" evidence="2">
    <location>
        <begin position="73"/>
        <end position="103"/>
    </location>
</feature>
<gene>
    <name evidence="3" type="ORF">H9L09_04795</name>
</gene>
<dbReference type="Pfam" id="PF19877">
    <property type="entry name" value="DUF6350"/>
    <property type="match status" value="1"/>
</dbReference>
<dbReference type="EMBL" id="CP060713">
    <property type="protein sequence ID" value="QNN53736.1"/>
    <property type="molecule type" value="Genomic_DNA"/>
</dbReference>
<evidence type="ECO:0000256" key="1">
    <source>
        <dbReference type="SAM" id="MobiDB-lite"/>
    </source>
</evidence>
<feature type="transmembrane region" description="Helical" evidence="2">
    <location>
        <begin position="123"/>
        <end position="149"/>
    </location>
</feature>
<keyword evidence="2" id="KW-0812">Transmembrane</keyword>
<proteinExistence type="predicted"/>
<feature type="transmembrane region" description="Helical" evidence="2">
    <location>
        <begin position="200"/>
        <end position="222"/>
    </location>
</feature>
<feature type="transmembrane region" description="Helical" evidence="2">
    <location>
        <begin position="161"/>
        <end position="180"/>
    </location>
</feature>
<evidence type="ECO:0000313" key="4">
    <source>
        <dbReference type="Proteomes" id="UP000515947"/>
    </source>
</evidence>
<reference evidence="3 4" key="1">
    <citation type="submission" date="2020-08" db="EMBL/GenBank/DDBJ databases">
        <title>Genome sequence of Nocardioides mesophilus KACC 16243T.</title>
        <authorList>
            <person name="Hyun D.-W."/>
            <person name="Bae J.-W."/>
        </authorList>
    </citation>
    <scope>NUCLEOTIDE SEQUENCE [LARGE SCALE GENOMIC DNA]</scope>
    <source>
        <strain evidence="3 4">KACC 16243</strain>
    </source>
</reference>
<accession>A0A7G9RDR1</accession>
<dbReference type="KEGG" id="nmes:H9L09_04795"/>
<dbReference type="AlphaFoldDB" id="A0A7G9RDR1"/>
<feature type="transmembrane region" description="Helical" evidence="2">
    <location>
        <begin position="23"/>
        <end position="52"/>
    </location>
</feature>
<dbReference type="Proteomes" id="UP000515947">
    <property type="component" value="Chromosome"/>
</dbReference>
<dbReference type="RefSeq" id="WP_187579580.1">
    <property type="nucleotide sequence ID" value="NZ_CP060713.1"/>
</dbReference>
<organism evidence="3 4">
    <name type="scientific">Nocardioides mesophilus</name>
    <dbReference type="NCBI Taxonomy" id="433659"/>
    <lineage>
        <taxon>Bacteria</taxon>
        <taxon>Bacillati</taxon>
        <taxon>Actinomycetota</taxon>
        <taxon>Actinomycetes</taxon>
        <taxon>Propionibacteriales</taxon>
        <taxon>Nocardioidaceae</taxon>
        <taxon>Nocardioides</taxon>
    </lineage>
</organism>
<sequence>MTDLLTRPRTASTPGGEPVRRPLWLSAGLAGATAAGAVLVGCMALALVGWFASDAGAHGDTRDALRVGAVAWLLGHGSGLALGAATISLVPLGLTFFCCYVTYRLGRWAALTSESGEPDRSGLATIGLSTVVLAGVYGVVALLTSVLAATPAAQPSLGRSFLGGTLVGLVAGGLGLLSGWPHRPALLDRVPAPLRAVAGGALACALLLLAAGSVLVVTRLLLDLGSAANVLSRLHTDTAGGGLYTVVVAGVAPNAALLGAAYLLGPGFAVGTGTIVSPASVVLGPVPAFPLLAALPQPGPGPAWATGLIAVPVLLAALAAALTGRRHPLAGYDRTAVRGLAIGLLGGLLSTLLVVGAGGSVGPGRMSLVGAPGLEVLTSAVLSMTLGALLGALVTTWRQRRGAVPADEPDDRSADAGDVEDTVRL</sequence>
<feature type="transmembrane region" description="Helical" evidence="2">
    <location>
        <begin position="336"/>
        <end position="356"/>
    </location>
</feature>
<evidence type="ECO:0000313" key="3">
    <source>
        <dbReference type="EMBL" id="QNN53736.1"/>
    </source>
</evidence>
<evidence type="ECO:0000256" key="2">
    <source>
        <dbReference type="SAM" id="Phobius"/>
    </source>
</evidence>
<keyword evidence="2" id="KW-0472">Membrane</keyword>
<feature type="transmembrane region" description="Helical" evidence="2">
    <location>
        <begin position="376"/>
        <end position="394"/>
    </location>
</feature>
<feature type="compositionally biased region" description="Basic and acidic residues" evidence="1">
    <location>
        <begin position="411"/>
        <end position="425"/>
    </location>
</feature>